<sequence length="407" mass="45610">MRRQRGQARLRHVSRRTFRRPGARGILAVAMKRALRWLGTGLLFVLVALCFAPTLVPPFLDRIYYRGPISDHFDGQRFFNPDADAMISRPSGAITRWLAGRDRAPWPAQVPVHPVVPARRVTGNDMRVTWIGHSTVLVQTAGLNILTDPVWSERASPFSFIGPKRVREPGVRFDDLPKIDLVVISHDHYDHMDIATLKRLWERDRPRIVTSLGNDTILRRNGIPALAFDWGGRFIQRRDGGMVAGHPTCEGGAWQCGEAYAVTVERVHHWSSRWLADRSRALWSGFTIETPAGKIFFAGDTAWGDGAWVRQAAAHGPFRLAIIPIGAWQPEAVMHTNHVNPQEAFRIFRTLNPTRAIGVHWGTFQLSFEPIDAPRQAIAALAREQAIPADRFIAPEAGQTFSVPPAP</sequence>
<dbReference type="Proteomes" id="UP000321249">
    <property type="component" value="Unassembled WGS sequence"/>
</dbReference>
<dbReference type="GO" id="GO:0016787">
    <property type="term" value="F:hydrolase activity"/>
    <property type="evidence" value="ECO:0007669"/>
    <property type="project" value="UniProtKB-KW"/>
</dbReference>
<keyword evidence="1" id="KW-0812">Transmembrane</keyword>
<evidence type="ECO:0000256" key="1">
    <source>
        <dbReference type="SAM" id="Phobius"/>
    </source>
</evidence>
<dbReference type="Pfam" id="PF12706">
    <property type="entry name" value="Lactamase_B_2"/>
    <property type="match status" value="1"/>
</dbReference>
<dbReference type="InterPro" id="IPR036866">
    <property type="entry name" value="RibonucZ/Hydroxyglut_hydro"/>
</dbReference>
<dbReference type="Gene3D" id="3.60.15.10">
    <property type="entry name" value="Ribonuclease Z/Hydroxyacylglutathione hydrolase-like"/>
    <property type="match status" value="1"/>
</dbReference>
<organism evidence="3 4">
    <name type="scientific">Allosphingosinicella ginsenosidimutans</name>
    <dbReference type="NCBI Taxonomy" id="1176539"/>
    <lineage>
        <taxon>Bacteria</taxon>
        <taxon>Pseudomonadati</taxon>
        <taxon>Pseudomonadota</taxon>
        <taxon>Alphaproteobacteria</taxon>
        <taxon>Sphingomonadales</taxon>
        <taxon>Sphingomonadaceae</taxon>
        <taxon>Allosphingosinicella</taxon>
    </lineage>
</organism>
<dbReference type="InterPro" id="IPR001279">
    <property type="entry name" value="Metallo-B-lactamas"/>
</dbReference>
<evidence type="ECO:0000313" key="4">
    <source>
        <dbReference type="Proteomes" id="UP000321249"/>
    </source>
</evidence>
<evidence type="ECO:0000313" key="3">
    <source>
        <dbReference type="EMBL" id="TXC63739.1"/>
    </source>
</evidence>
<name>A0A5C6TU43_9SPHN</name>
<reference evidence="3 4" key="1">
    <citation type="journal article" date="2015" name="J. Microbiol.">
        <title>Sphingosinicella ginsenosidimutans sp. nov., with ginsenoside converting activity.</title>
        <authorList>
            <person name="Kim J.K."/>
            <person name="Kang M.S."/>
            <person name="Park S.C."/>
            <person name="Kim K.M."/>
            <person name="Choi K."/>
            <person name="Yoon M.H."/>
            <person name="Im W.T."/>
        </authorList>
    </citation>
    <scope>NUCLEOTIDE SEQUENCE [LARGE SCALE GENOMIC DNA]</scope>
    <source>
        <strain evidence="3 4">BS-11</strain>
    </source>
</reference>
<gene>
    <name evidence="3" type="ORF">FRZ32_08735</name>
</gene>
<dbReference type="GO" id="GO:0005737">
    <property type="term" value="C:cytoplasm"/>
    <property type="evidence" value="ECO:0007669"/>
    <property type="project" value="TreeGrafter"/>
</dbReference>
<feature type="transmembrane region" description="Helical" evidence="1">
    <location>
        <begin position="34"/>
        <end position="56"/>
    </location>
</feature>
<feature type="domain" description="Metallo-beta-lactamase" evidence="2">
    <location>
        <begin position="144"/>
        <end position="361"/>
    </location>
</feature>
<comment type="caution">
    <text evidence="3">The sequence shown here is derived from an EMBL/GenBank/DDBJ whole genome shotgun (WGS) entry which is preliminary data.</text>
</comment>
<dbReference type="PANTHER" id="PTHR15032:SF4">
    <property type="entry name" value="N-ACYL-PHOSPHATIDYLETHANOLAMINE-HYDROLYZING PHOSPHOLIPASE D"/>
    <property type="match status" value="1"/>
</dbReference>
<proteinExistence type="predicted"/>
<evidence type="ECO:0000259" key="2">
    <source>
        <dbReference type="Pfam" id="PF12706"/>
    </source>
</evidence>
<dbReference type="AlphaFoldDB" id="A0A5C6TU43"/>
<accession>A0A5C6TU43</accession>
<keyword evidence="1" id="KW-0472">Membrane</keyword>
<dbReference type="PANTHER" id="PTHR15032">
    <property type="entry name" value="N-ACYL-PHOSPHATIDYLETHANOLAMINE-HYDROLYZING PHOSPHOLIPASE D"/>
    <property type="match status" value="1"/>
</dbReference>
<keyword evidence="3" id="KW-0378">Hydrolase</keyword>
<dbReference type="EMBL" id="VOQQ01000001">
    <property type="protein sequence ID" value="TXC63739.1"/>
    <property type="molecule type" value="Genomic_DNA"/>
</dbReference>
<dbReference type="SUPFAM" id="SSF56281">
    <property type="entry name" value="Metallo-hydrolase/oxidoreductase"/>
    <property type="match status" value="1"/>
</dbReference>
<keyword evidence="4" id="KW-1185">Reference proteome</keyword>
<protein>
    <submittedName>
        <fullName evidence="3">Hydrolase</fullName>
    </submittedName>
</protein>
<keyword evidence="1" id="KW-1133">Transmembrane helix</keyword>